<sequence length="131" mass="14790">MISRWYRNVVFNLRRAWYAVSCCLRSPRQGEQSPISALAVLPPSVPLLTACSSSLSSRGILELHDEVQTCEYEDVQVMWDMLTKPEMETEPETETVANQAEEPSTSEAVVVKKAGELLETTEEKLEKALDW</sequence>
<evidence type="ECO:0000313" key="3">
    <source>
        <dbReference type="Proteomes" id="UP001055439"/>
    </source>
</evidence>
<protein>
    <submittedName>
        <fullName evidence="2">Uncharacterized protein</fullName>
    </submittedName>
</protein>
<organism evidence="2 3">
    <name type="scientific">Musa troglodytarum</name>
    <name type="common">fe'i banana</name>
    <dbReference type="NCBI Taxonomy" id="320322"/>
    <lineage>
        <taxon>Eukaryota</taxon>
        <taxon>Viridiplantae</taxon>
        <taxon>Streptophyta</taxon>
        <taxon>Embryophyta</taxon>
        <taxon>Tracheophyta</taxon>
        <taxon>Spermatophyta</taxon>
        <taxon>Magnoliopsida</taxon>
        <taxon>Liliopsida</taxon>
        <taxon>Zingiberales</taxon>
        <taxon>Musaceae</taxon>
        <taxon>Musa</taxon>
    </lineage>
</organism>
<gene>
    <name evidence="2" type="ORF">MUK42_26558</name>
</gene>
<feature type="region of interest" description="Disordered" evidence="1">
    <location>
        <begin position="87"/>
        <end position="106"/>
    </location>
</feature>
<reference evidence="2" key="1">
    <citation type="submission" date="2022-05" db="EMBL/GenBank/DDBJ databases">
        <title>The Musa troglodytarum L. genome provides insights into the mechanism of non-climacteric behaviour and enrichment of carotenoids.</title>
        <authorList>
            <person name="Wang J."/>
        </authorList>
    </citation>
    <scope>NUCLEOTIDE SEQUENCE</scope>
    <source>
        <tissue evidence="2">Leaf</tissue>
    </source>
</reference>
<dbReference type="EMBL" id="CP097510">
    <property type="protein sequence ID" value="URE23868.1"/>
    <property type="molecule type" value="Genomic_DNA"/>
</dbReference>
<keyword evidence="3" id="KW-1185">Reference proteome</keyword>
<name>A0A9E7H604_9LILI</name>
<evidence type="ECO:0000313" key="2">
    <source>
        <dbReference type="EMBL" id="URE23868.1"/>
    </source>
</evidence>
<feature type="compositionally biased region" description="Polar residues" evidence="1">
    <location>
        <begin position="96"/>
        <end position="106"/>
    </location>
</feature>
<dbReference type="OrthoDB" id="689242at2759"/>
<dbReference type="AlphaFoldDB" id="A0A9E7H604"/>
<proteinExistence type="predicted"/>
<evidence type="ECO:0000256" key="1">
    <source>
        <dbReference type="SAM" id="MobiDB-lite"/>
    </source>
</evidence>
<dbReference type="Proteomes" id="UP001055439">
    <property type="component" value="Chromosome 8"/>
</dbReference>
<accession>A0A9E7H604</accession>
<dbReference type="PANTHER" id="PTHR33181:SF54">
    <property type="entry name" value="OS05G0138000 PROTEIN"/>
    <property type="match status" value="1"/>
</dbReference>
<dbReference type="PANTHER" id="PTHR33181">
    <property type="entry name" value="OS01G0778500 PROTEIN"/>
    <property type="match status" value="1"/>
</dbReference>